<feature type="domain" description="DUF7615" evidence="8">
    <location>
        <begin position="379"/>
        <end position="486"/>
    </location>
</feature>
<keyword evidence="3" id="KW-0863">Zinc-finger</keyword>
<dbReference type="EMBL" id="CP136890">
    <property type="protein sequence ID" value="WOK91577.1"/>
    <property type="molecule type" value="Genomic_DNA"/>
</dbReference>
<dbReference type="Pfam" id="PF07227">
    <property type="entry name" value="PHD_Oberon"/>
    <property type="match status" value="1"/>
</dbReference>
<keyword evidence="5" id="KW-0539">Nucleus</keyword>
<keyword evidence="2" id="KW-0479">Metal-binding</keyword>
<dbReference type="Pfam" id="PF23299">
    <property type="entry name" value="DUF7081"/>
    <property type="match status" value="1"/>
</dbReference>
<evidence type="ECO:0000313" key="10">
    <source>
        <dbReference type="Proteomes" id="UP001327560"/>
    </source>
</evidence>
<evidence type="ECO:0000256" key="5">
    <source>
        <dbReference type="ARBA" id="ARBA00023242"/>
    </source>
</evidence>
<proteinExistence type="predicted"/>
<keyword evidence="10" id="KW-1185">Reference proteome</keyword>
<evidence type="ECO:0000256" key="1">
    <source>
        <dbReference type="ARBA" id="ARBA00004123"/>
    </source>
</evidence>
<gene>
    <name evidence="9" type="ORF">Cni_G00268</name>
</gene>
<evidence type="ECO:0000256" key="2">
    <source>
        <dbReference type="ARBA" id="ARBA00022723"/>
    </source>
</evidence>
<comment type="subcellular location">
    <subcellularLocation>
        <location evidence="1">Nucleus</location>
    </subcellularLocation>
</comment>
<evidence type="ECO:0000259" key="8">
    <source>
        <dbReference type="Pfam" id="PF24590"/>
    </source>
</evidence>
<evidence type="ECO:0000259" key="7">
    <source>
        <dbReference type="Pfam" id="PF23299"/>
    </source>
</evidence>
<organism evidence="9 10">
    <name type="scientific">Canna indica</name>
    <name type="common">Indian-shot</name>
    <dbReference type="NCBI Taxonomy" id="4628"/>
    <lineage>
        <taxon>Eukaryota</taxon>
        <taxon>Viridiplantae</taxon>
        <taxon>Streptophyta</taxon>
        <taxon>Embryophyta</taxon>
        <taxon>Tracheophyta</taxon>
        <taxon>Spermatophyta</taxon>
        <taxon>Magnoliopsida</taxon>
        <taxon>Liliopsida</taxon>
        <taxon>Zingiberales</taxon>
        <taxon>Cannaceae</taxon>
        <taxon>Canna</taxon>
    </lineage>
</organism>
<evidence type="ECO:0008006" key="11">
    <source>
        <dbReference type="Google" id="ProtNLM"/>
    </source>
</evidence>
<sequence length="493" mass="55244">MDASMDADLPDGSNGKEEKRLVAIPVAGGSSGEGLPYAPEDWPRPGDIWRWKVGNRKCVSGHWVDRCVSAPPTCPKFGGKRPVFHSKSSLEEYIRKEYPQTDVEEFFSSFIWRVPYADMGHITPRKGTGNDRYAHLSFRNLGTISELVINPDDCKAGNMLCNARAKEKNNTLAVKDCDICCSEAGFCRDCCCILCCKTVDWSHEGCSFIRCEASLDDHYICGHMAHLECALRSYLAGTVGGSIGLDVEYYCRRCDNKTDLFPHVSKLVKVCESIDSREDMEKILNLGYCILRGSEQKRAKSLQNHITQVIMKLERGVHLDEIWKVGDNITPSAGDGHEVSGAVDMTNDSNYINEIEPLEKIEATDGTDKNLVYITSDYSSVSAKLEDQVDQALRELKKSQESEYMIAEQKLYVQKNFLLSLYRQLEYERSELANPSPSPIGGNYDALLSNVVERVDQIKNEEDKLKKMMKVGHGFGSTPKSIVEDHFGLVINE</sequence>
<dbReference type="Proteomes" id="UP001327560">
    <property type="component" value="Chromosome 1"/>
</dbReference>
<feature type="domain" description="DUF7081" evidence="7">
    <location>
        <begin position="25"/>
        <end position="115"/>
    </location>
</feature>
<dbReference type="Pfam" id="PF24590">
    <property type="entry name" value="DUF7615"/>
    <property type="match status" value="1"/>
</dbReference>
<name>A0AAQ3JMF5_9LILI</name>
<dbReference type="AlphaFoldDB" id="A0AAQ3JMF5"/>
<accession>A0AAQ3JMF5</accession>
<dbReference type="InterPro" id="IPR055508">
    <property type="entry name" value="DUF7081"/>
</dbReference>
<evidence type="ECO:0000256" key="3">
    <source>
        <dbReference type="ARBA" id="ARBA00022771"/>
    </source>
</evidence>
<evidence type="ECO:0000256" key="4">
    <source>
        <dbReference type="ARBA" id="ARBA00022833"/>
    </source>
</evidence>
<dbReference type="InterPro" id="IPR032881">
    <property type="entry name" value="Oberon-like_PHD"/>
</dbReference>
<reference evidence="9 10" key="1">
    <citation type="submission" date="2023-10" db="EMBL/GenBank/DDBJ databases">
        <title>Chromosome-scale genome assembly provides insights into flower coloration mechanisms of Canna indica.</title>
        <authorList>
            <person name="Li C."/>
        </authorList>
    </citation>
    <scope>NUCLEOTIDE SEQUENCE [LARGE SCALE GENOMIC DNA]</scope>
    <source>
        <tissue evidence="9">Flower</tissue>
    </source>
</reference>
<dbReference type="InterPro" id="IPR056034">
    <property type="entry name" value="DUF7615"/>
</dbReference>
<dbReference type="PANTHER" id="PTHR33345:SF6">
    <property type="entry name" value="OS03G0747200 PROTEIN"/>
    <property type="match status" value="1"/>
</dbReference>
<dbReference type="GO" id="GO:0008270">
    <property type="term" value="F:zinc ion binding"/>
    <property type="evidence" value="ECO:0007669"/>
    <property type="project" value="UniProtKB-KW"/>
</dbReference>
<dbReference type="GO" id="GO:0005634">
    <property type="term" value="C:nucleus"/>
    <property type="evidence" value="ECO:0007669"/>
    <property type="project" value="UniProtKB-SubCell"/>
</dbReference>
<keyword evidence="4" id="KW-0862">Zinc</keyword>
<protein>
    <recommendedName>
        <fullName evidence="11">Oberon PHD finger domain-containing protein</fullName>
    </recommendedName>
</protein>
<evidence type="ECO:0000259" key="6">
    <source>
        <dbReference type="Pfam" id="PF07227"/>
    </source>
</evidence>
<dbReference type="PANTHER" id="PTHR33345">
    <property type="entry name" value="ADAPTER PROTEIN, PUTATIVE-RELATED"/>
    <property type="match status" value="1"/>
</dbReference>
<feature type="domain" description="Oberon-like PHD finger" evidence="6">
    <location>
        <begin position="157"/>
        <end position="289"/>
    </location>
</feature>
<evidence type="ECO:0000313" key="9">
    <source>
        <dbReference type="EMBL" id="WOK91577.1"/>
    </source>
</evidence>